<dbReference type="Proteomes" id="UP000765509">
    <property type="component" value="Unassembled WGS sequence"/>
</dbReference>
<reference evidence="1" key="1">
    <citation type="submission" date="2021-03" db="EMBL/GenBank/DDBJ databases">
        <title>Draft genome sequence of rust myrtle Austropuccinia psidii MF-1, a brazilian biotype.</title>
        <authorList>
            <person name="Quecine M.C."/>
            <person name="Pachon D.M.R."/>
            <person name="Bonatelli M.L."/>
            <person name="Correr F.H."/>
            <person name="Franceschini L.M."/>
            <person name="Leite T.F."/>
            <person name="Margarido G.R.A."/>
            <person name="Almeida C.A."/>
            <person name="Ferrarezi J.A."/>
            <person name="Labate C.A."/>
        </authorList>
    </citation>
    <scope>NUCLEOTIDE SEQUENCE</scope>
    <source>
        <strain evidence="1">MF-1</strain>
    </source>
</reference>
<gene>
    <name evidence="1" type="ORF">O181_039650</name>
</gene>
<name>A0A9Q3DBW4_9BASI</name>
<evidence type="ECO:0000313" key="2">
    <source>
        <dbReference type="Proteomes" id="UP000765509"/>
    </source>
</evidence>
<dbReference type="AlphaFoldDB" id="A0A9Q3DBW4"/>
<comment type="caution">
    <text evidence="1">The sequence shown here is derived from an EMBL/GenBank/DDBJ whole genome shotgun (WGS) entry which is preliminary data.</text>
</comment>
<sequence>MKNEEKSPEKDSLISEQLIVAKFNQELTKKIKGKLIDLLYKYKSAFATDKEPLGYIIGNEVEIILNVEKPYPPLLRIPAYPDSPRAREVLEVHIKALMDLGVLRKLGHN</sequence>
<dbReference type="OrthoDB" id="3250101at2759"/>
<organism evidence="1 2">
    <name type="scientific">Austropuccinia psidii MF-1</name>
    <dbReference type="NCBI Taxonomy" id="1389203"/>
    <lineage>
        <taxon>Eukaryota</taxon>
        <taxon>Fungi</taxon>
        <taxon>Dikarya</taxon>
        <taxon>Basidiomycota</taxon>
        <taxon>Pucciniomycotina</taxon>
        <taxon>Pucciniomycetes</taxon>
        <taxon>Pucciniales</taxon>
        <taxon>Sphaerophragmiaceae</taxon>
        <taxon>Austropuccinia</taxon>
    </lineage>
</organism>
<protein>
    <submittedName>
        <fullName evidence="1">Uncharacterized protein</fullName>
    </submittedName>
</protein>
<evidence type="ECO:0000313" key="1">
    <source>
        <dbReference type="EMBL" id="MBW0499935.1"/>
    </source>
</evidence>
<proteinExistence type="predicted"/>
<dbReference type="EMBL" id="AVOT02015544">
    <property type="protein sequence ID" value="MBW0499935.1"/>
    <property type="molecule type" value="Genomic_DNA"/>
</dbReference>
<accession>A0A9Q3DBW4</accession>
<keyword evidence="2" id="KW-1185">Reference proteome</keyword>